<comment type="caution">
    <text evidence="2">The sequence shown here is derived from an EMBL/GenBank/DDBJ whole genome shotgun (WGS) entry which is preliminary data.</text>
</comment>
<accession>A0A7X6R068</accession>
<feature type="compositionally biased region" description="Low complexity" evidence="1">
    <location>
        <begin position="109"/>
        <end position="118"/>
    </location>
</feature>
<evidence type="ECO:0000256" key="1">
    <source>
        <dbReference type="SAM" id="MobiDB-lite"/>
    </source>
</evidence>
<keyword evidence="3" id="KW-1185">Reference proteome</keyword>
<name>A0A7X6R068_9CELL</name>
<sequence>MSSDRTPWRQSPEQEQAEDRLEEWAGEPGPPPAGAYPPEDEVLPPDGLPGALPWQMADGSTALLPVSYDPGRVTELAPGLYQAGYSTYGAGPQGAATLRFRAADPDQAAAAIQDRAAALDSERDPAGPPTPFTY</sequence>
<feature type="region of interest" description="Disordered" evidence="1">
    <location>
        <begin position="1"/>
        <end position="54"/>
    </location>
</feature>
<evidence type="ECO:0000313" key="3">
    <source>
        <dbReference type="Proteomes" id="UP000581206"/>
    </source>
</evidence>
<dbReference type="RefSeq" id="WP_168631051.1">
    <property type="nucleotide sequence ID" value="NZ_BONL01000005.1"/>
</dbReference>
<evidence type="ECO:0000313" key="2">
    <source>
        <dbReference type="EMBL" id="NKY23918.1"/>
    </source>
</evidence>
<organism evidence="2 3">
    <name type="scientific">Cellulomonas denverensis</name>
    <dbReference type="NCBI Taxonomy" id="264297"/>
    <lineage>
        <taxon>Bacteria</taxon>
        <taxon>Bacillati</taxon>
        <taxon>Actinomycetota</taxon>
        <taxon>Actinomycetes</taxon>
        <taxon>Micrococcales</taxon>
        <taxon>Cellulomonadaceae</taxon>
        <taxon>Cellulomonas</taxon>
    </lineage>
</organism>
<protein>
    <submittedName>
        <fullName evidence="2">Uncharacterized protein</fullName>
    </submittedName>
</protein>
<gene>
    <name evidence="2" type="ORF">HGA03_14700</name>
</gene>
<dbReference type="Proteomes" id="UP000581206">
    <property type="component" value="Unassembled WGS sequence"/>
</dbReference>
<dbReference type="EMBL" id="JAAXOX010000010">
    <property type="protein sequence ID" value="NKY23918.1"/>
    <property type="molecule type" value="Genomic_DNA"/>
</dbReference>
<feature type="region of interest" description="Disordered" evidence="1">
    <location>
        <begin position="109"/>
        <end position="134"/>
    </location>
</feature>
<proteinExistence type="predicted"/>
<reference evidence="2 3" key="1">
    <citation type="submission" date="2020-04" db="EMBL/GenBank/DDBJ databases">
        <title>MicrobeNet Type strains.</title>
        <authorList>
            <person name="Nicholson A.C."/>
        </authorList>
    </citation>
    <scope>NUCLEOTIDE SEQUENCE [LARGE SCALE GENOMIC DNA]</scope>
    <source>
        <strain evidence="2 3">ATCC BAA-788</strain>
    </source>
</reference>
<feature type="compositionally biased region" description="Polar residues" evidence="1">
    <location>
        <begin position="1"/>
        <end position="14"/>
    </location>
</feature>
<dbReference type="AlphaFoldDB" id="A0A7X6R068"/>